<proteinExistence type="predicted"/>
<evidence type="ECO:0000256" key="2">
    <source>
        <dbReference type="SAM" id="SignalP"/>
    </source>
</evidence>
<feature type="signal peptide" evidence="2">
    <location>
        <begin position="1"/>
        <end position="18"/>
    </location>
</feature>
<sequence length="122" mass="13489">MRFFIDLVFCCFYAGTQAMTPILEANNVMPIACSGNRHYRHTKLVDKKSVVAERWRPSLCTISEDGVVKSGKAVGATRPGNTQMGNFKPRSNSQGCAYRSEIRAGDSFQKSIPTFSPAAFLF</sequence>
<evidence type="ECO:0000313" key="5">
    <source>
        <dbReference type="Proteomes" id="UP001642360"/>
    </source>
</evidence>
<evidence type="ECO:0000313" key="3">
    <source>
        <dbReference type="EMBL" id="CAK9142634.1"/>
    </source>
</evidence>
<dbReference type="PANTHER" id="PTHR35318">
    <property type="entry name" value="BNAA10G08410D PROTEIN"/>
    <property type="match status" value="1"/>
</dbReference>
<name>A0ABC8T286_9AQUA</name>
<feature type="compositionally biased region" description="Polar residues" evidence="1">
    <location>
        <begin position="79"/>
        <end position="93"/>
    </location>
</feature>
<accession>A0ABC8T286</accession>
<protein>
    <recommendedName>
        <fullName evidence="6">Secreted protein</fullName>
    </recommendedName>
</protein>
<organism evidence="4 5">
    <name type="scientific">Ilex paraguariensis</name>
    <name type="common">yerba mate</name>
    <dbReference type="NCBI Taxonomy" id="185542"/>
    <lineage>
        <taxon>Eukaryota</taxon>
        <taxon>Viridiplantae</taxon>
        <taxon>Streptophyta</taxon>
        <taxon>Embryophyta</taxon>
        <taxon>Tracheophyta</taxon>
        <taxon>Spermatophyta</taxon>
        <taxon>Magnoliopsida</taxon>
        <taxon>eudicotyledons</taxon>
        <taxon>Gunneridae</taxon>
        <taxon>Pentapetalae</taxon>
        <taxon>asterids</taxon>
        <taxon>campanulids</taxon>
        <taxon>Aquifoliales</taxon>
        <taxon>Aquifoliaceae</taxon>
        <taxon>Ilex</taxon>
    </lineage>
</organism>
<gene>
    <name evidence="3" type="ORF">ILEXP_LOCUS10313</name>
    <name evidence="4" type="ORF">ILEXP_LOCUS32601</name>
</gene>
<dbReference type="EMBL" id="CAUOFW020001236">
    <property type="protein sequence ID" value="CAK9142634.1"/>
    <property type="molecule type" value="Genomic_DNA"/>
</dbReference>
<keyword evidence="2" id="KW-0732">Signal</keyword>
<evidence type="ECO:0008006" key="6">
    <source>
        <dbReference type="Google" id="ProtNLM"/>
    </source>
</evidence>
<dbReference type="AlphaFoldDB" id="A0ABC8T286"/>
<evidence type="ECO:0000313" key="4">
    <source>
        <dbReference type="EMBL" id="CAK9163548.1"/>
    </source>
</evidence>
<evidence type="ECO:0000256" key="1">
    <source>
        <dbReference type="SAM" id="MobiDB-lite"/>
    </source>
</evidence>
<dbReference type="Proteomes" id="UP001642360">
    <property type="component" value="Unassembled WGS sequence"/>
</dbReference>
<reference evidence="4 5" key="1">
    <citation type="submission" date="2024-02" db="EMBL/GenBank/DDBJ databases">
        <authorList>
            <person name="Vignale AGUSTIN F."/>
            <person name="Sosa J E."/>
            <person name="Modenutti C."/>
        </authorList>
    </citation>
    <scope>NUCLEOTIDE SEQUENCE [LARGE SCALE GENOMIC DNA]</scope>
</reference>
<keyword evidence="5" id="KW-1185">Reference proteome</keyword>
<feature type="chain" id="PRO_5044720972" description="Secreted protein" evidence="2">
    <location>
        <begin position="19"/>
        <end position="122"/>
    </location>
</feature>
<feature type="region of interest" description="Disordered" evidence="1">
    <location>
        <begin position="74"/>
        <end position="93"/>
    </location>
</feature>
<dbReference type="PANTHER" id="PTHR35318:SF2">
    <property type="entry name" value="OS08G0138900 PROTEIN"/>
    <property type="match status" value="1"/>
</dbReference>
<comment type="caution">
    <text evidence="4">The sequence shown here is derived from an EMBL/GenBank/DDBJ whole genome shotgun (WGS) entry which is preliminary data.</text>
</comment>
<dbReference type="EMBL" id="CAUOFW020004058">
    <property type="protein sequence ID" value="CAK9163548.1"/>
    <property type="molecule type" value="Genomic_DNA"/>
</dbReference>